<dbReference type="AlphaFoldDB" id="A0A6M4AVK6"/>
<keyword evidence="7 10" id="KW-0012">Acyltransferase</keyword>
<dbReference type="GO" id="GO:0016746">
    <property type="term" value="F:acyltransferase activity"/>
    <property type="evidence" value="ECO:0007669"/>
    <property type="project" value="UniProtKB-KW"/>
</dbReference>
<dbReference type="Proteomes" id="UP000503018">
    <property type="component" value="Chromosome"/>
</dbReference>
<dbReference type="RefSeq" id="WP_169946293.1">
    <property type="nucleotide sequence ID" value="NZ_CP053015.1"/>
</dbReference>
<evidence type="ECO:0000256" key="5">
    <source>
        <dbReference type="ARBA" id="ARBA00023098"/>
    </source>
</evidence>
<evidence type="ECO:0000256" key="1">
    <source>
        <dbReference type="ARBA" id="ARBA00004370"/>
    </source>
</evidence>
<dbReference type="PANTHER" id="PTHR23063">
    <property type="entry name" value="PHOSPHOLIPID ACYLTRANSFERASE"/>
    <property type="match status" value="1"/>
</dbReference>
<keyword evidence="11" id="KW-1185">Reference proteome</keyword>
<dbReference type="GO" id="GO:0006629">
    <property type="term" value="P:lipid metabolic process"/>
    <property type="evidence" value="ECO:0007669"/>
    <property type="project" value="UniProtKB-KW"/>
</dbReference>
<dbReference type="EMBL" id="CP053015">
    <property type="protein sequence ID" value="QJQ32736.1"/>
    <property type="molecule type" value="Genomic_DNA"/>
</dbReference>
<dbReference type="CDD" id="cd07989">
    <property type="entry name" value="LPLAT_AGPAT-like"/>
    <property type="match status" value="1"/>
</dbReference>
<keyword evidence="2 10" id="KW-0808">Transferase</keyword>
<comment type="subcellular location">
    <subcellularLocation>
        <location evidence="1">Membrane</location>
    </subcellularLocation>
</comment>
<protein>
    <submittedName>
        <fullName evidence="10">1-acyl-sn-glycerol-3-phosphate acyltransferase</fullName>
    </submittedName>
</protein>
<name>A0A6M4AVK6_9SPHN</name>
<keyword evidence="3 8" id="KW-0812">Transmembrane</keyword>
<dbReference type="SUPFAM" id="SSF69593">
    <property type="entry name" value="Glycerol-3-phosphate (1)-acyltransferase"/>
    <property type="match status" value="1"/>
</dbReference>
<evidence type="ECO:0000256" key="4">
    <source>
        <dbReference type="ARBA" id="ARBA00022989"/>
    </source>
</evidence>
<dbReference type="KEGG" id="slan:GV829_10030"/>
<accession>A0A6M4AVK6</accession>
<keyword evidence="6 8" id="KW-0472">Membrane</keyword>
<organism evidence="10 11">
    <name type="scientific">Sphingomonas lacunae</name>
    <dbReference type="NCBI Taxonomy" id="2698828"/>
    <lineage>
        <taxon>Bacteria</taxon>
        <taxon>Pseudomonadati</taxon>
        <taxon>Pseudomonadota</taxon>
        <taxon>Alphaproteobacteria</taxon>
        <taxon>Sphingomonadales</taxon>
        <taxon>Sphingomonadaceae</taxon>
        <taxon>Sphingomonas</taxon>
    </lineage>
</organism>
<keyword evidence="4 8" id="KW-1133">Transmembrane helix</keyword>
<sequence length="276" mass="29717">MTIAWSCMALPLTGRIDAKSSQGRVMSVASWLRIVARLSALVGLLVLLVPLHYLTHAIGRHSHWPRTFLGSAAAVVGAKVVTVGAPRFGNVFFVANHLSWIDILALGGASGTAFIAKAELAKTPVIGWLCGLNRTLYVSRDDRLGVSSQISMVREAMAENHAIAVFPEGTTNDGRSLLPFKSSLLGVLEPPPADVHVQPVFIDYGDVSSEIAWIGNEGGIDNALRILGRSGRFDLHIHFLESFDPTLLGGRKAIAAECRARIEAVMQSELYQRSVA</sequence>
<dbReference type="SMART" id="SM00563">
    <property type="entry name" value="PlsC"/>
    <property type="match status" value="1"/>
</dbReference>
<keyword evidence="5" id="KW-0443">Lipid metabolism</keyword>
<evidence type="ECO:0000313" key="10">
    <source>
        <dbReference type="EMBL" id="QJQ32736.1"/>
    </source>
</evidence>
<evidence type="ECO:0000256" key="7">
    <source>
        <dbReference type="ARBA" id="ARBA00023315"/>
    </source>
</evidence>
<evidence type="ECO:0000256" key="6">
    <source>
        <dbReference type="ARBA" id="ARBA00023136"/>
    </source>
</evidence>
<evidence type="ECO:0000259" key="9">
    <source>
        <dbReference type="SMART" id="SM00563"/>
    </source>
</evidence>
<dbReference type="PANTHER" id="PTHR23063:SF52">
    <property type="entry name" value="LYSOPHOSPHATIDYLCHOLINE ACYLTRANSFERASE"/>
    <property type="match status" value="1"/>
</dbReference>
<evidence type="ECO:0000256" key="2">
    <source>
        <dbReference type="ARBA" id="ARBA00022679"/>
    </source>
</evidence>
<feature type="domain" description="Phospholipid/glycerol acyltransferase" evidence="9">
    <location>
        <begin position="91"/>
        <end position="205"/>
    </location>
</feature>
<gene>
    <name evidence="10" type="ORF">GV829_10030</name>
</gene>
<dbReference type="Pfam" id="PF01553">
    <property type="entry name" value="Acyltransferase"/>
    <property type="match status" value="1"/>
</dbReference>
<evidence type="ECO:0000256" key="8">
    <source>
        <dbReference type="SAM" id="Phobius"/>
    </source>
</evidence>
<feature type="transmembrane region" description="Helical" evidence="8">
    <location>
        <begin position="34"/>
        <end position="55"/>
    </location>
</feature>
<evidence type="ECO:0000313" key="11">
    <source>
        <dbReference type="Proteomes" id="UP000503018"/>
    </source>
</evidence>
<dbReference type="GO" id="GO:0016020">
    <property type="term" value="C:membrane"/>
    <property type="evidence" value="ECO:0007669"/>
    <property type="project" value="UniProtKB-SubCell"/>
</dbReference>
<evidence type="ECO:0000256" key="3">
    <source>
        <dbReference type="ARBA" id="ARBA00022692"/>
    </source>
</evidence>
<reference evidence="10 11" key="1">
    <citation type="submission" date="2020-01" db="EMBL/GenBank/DDBJ databases">
        <title>Sphingomonas sp. strain CSW-10.</title>
        <authorList>
            <person name="Chen W.-M."/>
        </authorList>
    </citation>
    <scope>NUCLEOTIDE SEQUENCE [LARGE SCALE GENOMIC DNA]</scope>
    <source>
        <strain evidence="10 11">CSW-10</strain>
    </source>
</reference>
<proteinExistence type="predicted"/>
<dbReference type="InterPro" id="IPR002123">
    <property type="entry name" value="Plipid/glycerol_acylTrfase"/>
</dbReference>